<evidence type="ECO:0000313" key="5">
    <source>
        <dbReference type="EMBL" id="RCW75463.1"/>
    </source>
</evidence>
<dbReference type="SUPFAM" id="SSF46785">
    <property type="entry name" value="Winged helix' DNA-binding domain"/>
    <property type="match status" value="1"/>
</dbReference>
<comment type="caution">
    <text evidence="5">The sequence shown here is derived from an EMBL/GenBank/DDBJ whole genome shotgun (WGS) entry which is preliminary data.</text>
</comment>
<dbReference type="GO" id="GO:0003700">
    <property type="term" value="F:DNA-binding transcription factor activity"/>
    <property type="evidence" value="ECO:0007669"/>
    <property type="project" value="InterPro"/>
</dbReference>
<dbReference type="AlphaFoldDB" id="A0A368Y5A1"/>
<evidence type="ECO:0000256" key="2">
    <source>
        <dbReference type="ARBA" id="ARBA00023125"/>
    </source>
</evidence>
<dbReference type="OrthoDB" id="7003764at2"/>
<sequence>MTDTATTPKPTPEKARGAMAHTLQQLKAMIVNGELSPGEQIRQEEMAEQLEVSRVPLREAMNVLADQGLLVHRRNQGYFVTKRAPGEHAQIRRMLHLLETELMSTIRWPDDETLAMLRALNDGMREKAAAVDIRGLIELNRQFHFRMFSLSPNNLILEEVRRLWAMAEPLMWNKYERADDRARTLDEHARLLDALAAHDRARCIGEMEKHRYSAEFGVPIELPGAGPDLPAGAKSRRPAS</sequence>
<proteinExistence type="predicted"/>
<gene>
    <name evidence="5" type="ORF">DES41_10155</name>
</gene>
<keyword evidence="6" id="KW-1185">Reference proteome</keyword>
<accession>A0A368Y5A1</accession>
<evidence type="ECO:0000259" key="4">
    <source>
        <dbReference type="PROSITE" id="PS50949"/>
    </source>
</evidence>
<dbReference type="SMART" id="SM00345">
    <property type="entry name" value="HTH_GNTR"/>
    <property type="match status" value="1"/>
</dbReference>
<keyword evidence="2" id="KW-0238">DNA-binding</keyword>
<dbReference type="RefSeq" id="WP_114464865.1">
    <property type="nucleotide sequence ID" value="NZ_QPJK01000001.1"/>
</dbReference>
<dbReference type="GO" id="GO:0003677">
    <property type="term" value="F:DNA binding"/>
    <property type="evidence" value="ECO:0007669"/>
    <property type="project" value="UniProtKB-KW"/>
</dbReference>
<dbReference type="Gene3D" id="1.10.10.10">
    <property type="entry name" value="Winged helix-like DNA-binding domain superfamily/Winged helix DNA-binding domain"/>
    <property type="match status" value="1"/>
</dbReference>
<dbReference type="Gene3D" id="1.20.120.530">
    <property type="entry name" value="GntR ligand-binding domain-like"/>
    <property type="match status" value="1"/>
</dbReference>
<feature type="domain" description="HTH gntR-type" evidence="4">
    <location>
        <begin position="16"/>
        <end position="83"/>
    </location>
</feature>
<keyword evidence="1" id="KW-0805">Transcription regulation</keyword>
<dbReference type="InterPro" id="IPR036390">
    <property type="entry name" value="WH_DNA-bd_sf"/>
</dbReference>
<dbReference type="InterPro" id="IPR011711">
    <property type="entry name" value="GntR_C"/>
</dbReference>
<evidence type="ECO:0000256" key="3">
    <source>
        <dbReference type="ARBA" id="ARBA00023163"/>
    </source>
</evidence>
<evidence type="ECO:0000256" key="1">
    <source>
        <dbReference type="ARBA" id="ARBA00023015"/>
    </source>
</evidence>
<protein>
    <submittedName>
        <fullName evidence="5">GntR family transcriptional regulator</fullName>
    </submittedName>
</protein>
<dbReference type="PANTHER" id="PTHR43537:SF45">
    <property type="entry name" value="GNTR FAMILY REGULATORY PROTEIN"/>
    <property type="match status" value="1"/>
</dbReference>
<dbReference type="InterPro" id="IPR036388">
    <property type="entry name" value="WH-like_DNA-bd_sf"/>
</dbReference>
<dbReference type="PROSITE" id="PS50949">
    <property type="entry name" value="HTH_GNTR"/>
    <property type="match status" value="1"/>
</dbReference>
<dbReference type="Pfam" id="PF07729">
    <property type="entry name" value="FCD"/>
    <property type="match status" value="1"/>
</dbReference>
<dbReference type="InterPro" id="IPR008920">
    <property type="entry name" value="TF_FadR/GntR_C"/>
</dbReference>
<reference evidence="5 6" key="1">
    <citation type="submission" date="2018-07" db="EMBL/GenBank/DDBJ databases">
        <title>Genomic Encyclopedia of Type Strains, Phase IV (KMG-IV): sequencing the most valuable type-strain genomes for metagenomic binning, comparative biology and taxonomic classification.</title>
        <authorList>
            <person name="Goeker M."/>
        </authorList>
    </citation>
    <scope>NUCLEOTIDE SEQUENCE [LARGE SCALE GENOMIC DNA]</scope>
    <source>
        <strain evidence="5 6">DSM 21634</strain>
    </source>
</reference>
<dbReference type="CDD" id="cd07377">
    <property type="entry name" value="WHTH_GntR"/>
    <property type="match status" value="1"/>
</dbReference>
<dbReference type="SUPFAM" id="SSF48008">
    <property type="entry name" value="GntR ligand-binding domain-like"/>
    <property type="match status" value="1"/>
</dbReference>
<name>A0A368Y5A1_9BURK</name>
<evidence type="ECO:0000313" key="6">
    <source>
        <dbReference type="Proteomes" id="UP000252884"/>
    </source>
</evidence>
<keyword evidence="3" id="KW-0804">Transcription</keyword>
<dbReference type="EMBL" id="QPJK01000001">
    <property type="protein sequence ID" value="RCW75463.1"/>
    <property type="molecule type" value="Genomic_DNA"/>
</dbReference>
<dbReference type="Pfam" id="PF00392">
    <property type="entry name" value="GntR"/>
    <property type="match status" value="1"/>
</dbReference>
<dbReference type="Proteomes" id="UP000252884">
    <property type="component" value="Unassembled WGS sequence"/>
</dbReference>
<dbReference type="PANTHER" id="PTHR43537">
    <property type="entry name" value="TRANSCRIPTIONAL REGULATOR, GNTR FAMILY"/>
    <property type="match status" value="1"/>
</dbReference>
<organism evidence="5 6">
    <name type="scientific">Pseudorhodoferax soli</name>
    <dbReference type="NCBI Taxonomy" id="545864"/>
    <lineage>
        <taxon>Bacteria</taxon>
        <taxon>Pseudomonadati</taxon>
        <taxon>Pseudomonadota</taxon>
        <taxon>Betaproteobacteria</taxon>
        <taxon>Burkholderiales</taxon>
        <taxon>Comamonadaceae</taxon>
    </lineage>
</organism>
<dbReference type="InterPro" id="IPR000524">
    <property type="entry name" value="Tscrpt_reg_HTH_GntR"/>
</dbReference>
<dbReference type="SMART" id="SM00895">
    <property type="entry name" value="FCD"/>
    <property type="match status" value="1"/>
</dbReference>